<dbReference type="PANTHER" id="PTHR30466">
    <property type="entry name" value="FLAVIN REDUCTASE"/>
    <property type="match status" value="1"/>
</dbReference>
<dbReference type="Gene3D" id="2.30.110.10">
    <property type="entry name" value="Electron Transport, Fmn-binding Protein, Chain A"/>
    <property type="match status" value="1"/>
</dbReference>
<dbReference type="SUPFAM" id="SSF50475">
    <property type="entry name" value="FMN-binding split barrel"/>
    <property type="match status" value="1"/>
</dbReference>
<organism evidence="4 5">
    <name type="scientific">Nocardia fusca</name>
    <dbReference type="NCBI Taxonomy" id="941183"/>
    <lineage>
        <taxon>Bacteria</taxon>
        <taxon>Bacillati</taxon>
        <taxon>Actinomycetota</taxon>
        <taxon>Actinomycetes</taxon>
        <taxon>Mycobacteriales</taxon>
        <taxon>Nocardiaceae</taxon>
        <taxon>Nocardia</taxon>
    </lineage>
</organism>
<reference evidence="4 5" key="1">
    <citation type="submission" date="2024-06" db="EMBL/GenBank/DDBJ databases">
        <title>The Natural Products Discovery Center: Release of the First 8490 Sequenced Strains for Exploring Actinobacteria Biosynthetic Diversity.</title>
        <authorList>
            <person name="Kalkreuter E."/>
            <person name="Kautsar S.A."/>
            <person name="Yang D."/>
            <person name="Bader C.D."/>
            <person name="Teijaro C.N."/>
            <person name="Fluegel L."/>
            <person name="Davis C.M."/>
            <person name="Simpson J.R."/>
            <person name="Lauterbach L."/>
            <person name="Steele A.D."/>
            <person name="Gui C."/>
            <person name="Meng S."/>
            <person name="Li G."/>
            <person name="Viehrig K."/>
            <person name="Ye F."/>
            <person name="Su P."/>
            <person name="Kiefer A.F."/>
            <person name="Nichols A."/>
            <person name="Cepeda A.J."/>
            <person name="Yan W."/>
            <person name="Fan B."/>
            <person name="Jiang Y."/>
            <person name="Adhikari A."/>
            <person name="Zheng C.-J."/>
            <person name="Schuster L."/>
            <person name="Cowan T.M."/>
            <person name="Smanski M.J."/>
            <person name="Chevrette M.G."/>
            <person name="De Carvalho L.P.S."/>
            <person name="Shen B."/>
        </authorList>
    </citation>
    <scope>NUCLEOTIDE SEQUENCE [LARGE SCALE GENOMIC DNA]</scope>
    <source>
        <strain evidence="4 5">NPDC050671</strain>
    </source>
</reference>
<dbReference type="Pfam" id="PF01613">
    <property type="entry name" value="Flavin_Reduct"/>
    <property type="match status" value="1"/>
</dbReference>
<evidence type="ECO:0000256" key="1">
    <source>
        <dbReference type="ARBA" id="ARBA00008898"/>
    </source>
</evidence>
<proteinExistence type="inferred from homology"/>
<protein>
    <submittedName>
        <fullName evidence="4">Flavin reductase family protein</fullName>
        <ecNumber evidence="4">1.-.-.-</ecNumber>
    </submittedName>
</protein>
<dbReference type="PANTHER" id="PTHR30466:SF11">
    <property type="entry name" value="FLAVIN-DEPENDENT MONOOXYGENASE, REDUCTASE SUBUNIT HSAB"/>
    <property type="match status" value="1"/>
</dbReference>
<dbReference type="GO" id="GO:0016491">
    <property type="term" value="F:oxidoreductase activity"/>
    <property type="evidence" value="ECO:0007669"/>
    <property type="project" value="UniProtKB-KW"/>
</dbReference>
<feature type="domain" description="Flavin reductase like" evidence="3">
    <location>
        <begin position="27"/>
        <end position="170"/>
    </location>
</feature>
<dbReference type="EC" id="1.-.-.-" evidence="4"/>
<evidence type="ECO:0000313" key="4">
    <source>
        <dbReference type="EMBL" id="MEV0366769.1"/>
    </source>
</evidence>
<evidence type="ECO:0000259" key="3">
    <source>
        <dbReference type="SMART" id="SM00903"/>
    </source>
</evidence>
<sequence>MAAATGMPGVPTVAHSEPTTGEFKSALGRFCSGVTIVTATGPDGPVGFSCQSFSSLSLEPPYICFCPAVTSTSWPRIRAAGSFCVNVLAGDQDEVCRAFARSGTDKFAGVEWTRGGNGAPRLAGSLVSLECTLEEEVPGGDHTIVIARVTAVGPIREAEPLLFYRSSFRDLASEPVAAGAYGSDTWRWG</sequence>
<accession>A0ABV3FGB8</accession>
<dbReference type="InterPro" id="IPR002563">
    <property type="entry name" value="Flavin_Rdtase-like_dom"/>
</dbReference>
<name>A0ABV3FGB8_9NOCA</name>
<dbReference type="InterPro" id="IPR050268">
    <property type="entry name" value="NADH-dep_flavin_reductase"/>
</dbReference>
<dbReference type="EMBL" id="JBFAIH010000022">
    <property type="protein sequence ID" value="MEV0366769.1"/>
    <property type="molecule type" value="Genomic_DNA"/>
</dbReference>
<evidence type="ECO:0000256" key="2">
    <source>
        <dbReference type="ARBA" id="ARBA00023002"/>
    </source>
</evidence>
<comment type="similarity">
    <text evidence="1">Belongs to the non-flavoprotein flavin reductase family.</text>
</comment>
<keyword evidence="2 4" id="KW-0560">Oxidoreductase</keyword>
<dbReference type="SMART" id="SM00903">
    <property type="entry name" value="Flavin_Reduct"/>
    <property type="match status" value="1"/>
</dbReference>
<gene>
    <name evidence="4" type="ORF">AB0H72_29150</name>
</gene>
<evidence type="ECO:0000313" key="5">
    <source>
        <dbReference type="Proteomes" id="UP001551658"/>
    </source>
</evidence>
<dbReference type="Proteomes" id="UP001551658">
    <property type="component" value="Unassembled WGS sequence"/>
</dbReference>
<dbReference type="InterPro" id="IPR012349">
    <property type="entry name" value="Split_barrel_FMN-bd"/>
</dbReference>
<keyword evidence="5" id="KW-1185">Reference proteome</keyword>
<dbReference type="RefSeq" id="WP_357985540.1">
    <property type="nucleotide sequence ID" value="NZ_JBFAIH010000022.1"/>
</dbReference>
<comment type="caution">
    <text evidence="4">The sequence shown here is derived from an EMBL/GenBank/DDBJ whole genome shotgun (WGS) entry which is preliminary data.</text>
</comment>